<evidence type="ECO:0000313" key="3">
    <source>
        <dbReference type="Proteomes" id="UP000261174"/>
    </source>
</evidence>
<keyword evidence="1" id="KW-1133">Transmembrane helix</keyword>
<organism evidence="2 3">
    <name type="scientific">Chitinophaga silvisoli</name>
    <dbReference type="NCBI Taxonomy" id="2291814"/>
    <lineage>
        <taxon>Bacteria</taxon>
        <taxon>Pseudomonadati</taxon>
        <taxon>Bacteroidota</taxon>
        <taxon>Chitinophagia</taxon>
        <taxon>Chitinophagales</taxon>
        <taxon>Chitinophagaceae</taxon>
        <taxon>Chitinophaga</taxon>
    </lineage>
</organism>
<sequence length="357" mass="40356">MQTQKFSTWPENGFLKWLPTILMMIIPLGIMAMLVKISPDINKQSHGFNRNFITQEPTLLKKIPVGKLSKYIAGVTPTDVYFSSMKPGQIERLELNTGNYSSIMVVTNPVLQKRLSASCQAEINGPYVRLFDSPSGLMITGNRLTHKMEVHQSPELFTRFVSISPEKVFLRKFVNGEKDQSFYKYDLQTEQFYGKMKITDNKTDGGLSTDGELVFDHVNGTLAYVEHNSNRITLFDTSGQVLKVSHSIDTFATNLFQTNKFGYQTDGIITNNAPVQFVNQSASFENGILYVQSGVRSDNQNLIDFNEAVVIDRYDGKDGTYIGSFQLKGVKDGIRNWVVRDQKLYLLSNSRLSIYSL</sequence>
<evidence type="ECO:0008006" key="4">
    <source>
        <dbReference type="Google" id="ProtNLM"/>
    </source>
</evidence>
<evidence type="ECO:0000256" key="1">
    <source>
        <dbReference type="SAM" id="Phobius"/>
    </source>
</evidence>
<keyword evidence="1" id="KW-0812">Transmembrane</keyword>
<comment type="caution">
    <text evidence="2">The sequence shown here is derived from an EMBL/GenBank/DDBJ whole genome shotgun (WGS) entry which is preliminary data.</text>
</comment>
<protein>
    <recommendedName>
        <fullName evidence="4">6-bladed beta-propeller</fullName>
    </recommendedName>
</protein>
<reference evidence="2 3" key="1">
    <citation type="submission" date="2018-08" db="EMBL/GenBank/DDBJ databases">
        <title>Chitinophaga sp. K20C18050901, a novel bacterium isolated from forest soil.</title>
        <authorList>
            <person name="Wang C."/>
        </authorList>
    </citation>
    <scope>NUCLEOTIDE SEQUENCE [LARGE SCALE GENOMIC DNA]</scope>
    <source>
        <strain evidence="2 3">K20C18050901</strain>
    </source>
</reference>
<proteinExistence type="predicted"/>
<dbReference type="EMBL" id="QTJV01000004">
    <property type="protein sequence ID" value="RFM34683.1"/>
    <property type="molecule type" value="Genomic_DNA"/>
</dbReference>
<gene>
    <name evidence="2" type="ORF">DXN04_15575</name>
</gene>
<evidence type="ECO:0000313" key="2">
    <source>
        <dbReference type="EMBL" id="RFM34683.1"/>
    </source>
</evidence>
<keyword evidence="1" id="KW-0472">Membrane</keyword>
<accession>A0A3E1P393</accession>
<dbReference type="Proteomes" id="UP000261174">
    <property type="component" value="Unassembled WGS sequence"/>
</dbReference>
<name>A0A3E1P393_9BACT</name>
<feature type="transmembrane region" description="Helical" evidence="1">
    <location>
        <begin position="14"/>
        <end position="35"/>
    </location>
</feature>
<keyword evidence="3" id="KW-1185">Reference proteome</keyword>
<dbReference type="AlphaFoldDB" id="A0A3E1P393"/>